<dbReference type="OrthoDB" id="2182676at2"/>
<evidence type="ECO:0000313" key="3">
    <source>
        <dbReference type="EMBL" id="MCY9595125.1"/>
    </source>
</evidence>
<keyword evidence="6" id="KW-1185">Reference proteome</keyword>
<keyword evidence="2" id="KW-1133">Transmembrane helix</keyword>
<dbReference type="EMBL" id="JAMDMJ010000004">
    <property type="protein sequence ID" value="MCY9595125.1"/>
    <property type="molecule type" value="Genomic_DNA"/>
</dbReference>
<keyword evidence="2" id="KW-0812">Transmembrane</keyword>
<proteinExistence type="predicted"/>
<reference evidence="3 6" key="2">
    <citation type="submission" date="2022-05" db="EMBL/GenBank/DDBJ databases">
        <title>Genome Sequencing of Bee-Associated Microbes.</title>
        <authorList>
            <person name="Dunlap C."/>
        </authorList>
    </citation>
    <scope>NUCLEOTIDE SEQUENCE [LARGE SCALE GENOMIC DNA]</scope>
    <source>
        <strain evidence="3 6">NRRL B-23120</strain>
    </source>
</reference>
<feature type="compositionally biased region" description="Basic and acidic residues" evidence="1">
    <location>
        <begin position="254"/>
        <end position="268"/>
    </location>
</feature>
<feature type="region of interest" description="Disordered" evidence="1">
    <location>
        <begin position="229"/>
        <end position="268"/>
    </location>
</feature>
<feature type="transmembrane region" description="Helical" evidence="2">
    <location>
        <begin position="171"/>
        <end position="194"/>
    </location>
</feature>
<evidence type="ECO:0000313" key="5">
    <source>
        <dbReference type="Proteomes" id="UP000288943"/>
    </source>
</evidence>
<dbReference type="GeneID" id="95375146"/>
<feature type="transmembrane region" description="Helical" evidence="2">
    <location>
        <begin position="100"/>
        <end position="124"/>
    </location>
</feature>
<feature type="compositionally biased region" description="Basic and acidic residues" evidence="1">
    <location>
        <begin position="229"/>
        <end position="238"/>
    </location>
</feature>
<dbReference type="KEGG" id="pchi:PC41400_10035"/>
<evidence type="ECO:0000313" key="6">
    <source>
        <dbReference type="Proteomes" id="UP001527202"/>
    </source>
</evidence>
<dbReference type="Pfam" id="PF04854">
    <property type="entry name" value="DUF624"/>
    <property type="match status" value="1"/>
</dbReference>
<protein>
    <submittedName>
        <fullName evidence="4">DUF624 domain-containing protein</fullName>
    </submittedName>
</protein>
<evidence type="ECO:0000256" key="1">
    <source>
        <dbReference type="SAM" id="MobiDB-lite"/>
    </source>
</evidence>
<evidence type="ECO:0000313" key="4">
    <source>
        <dbReference type="EMBL" id="QAV17988.1"/>
    </source>
</evidence>
<feature type="transmembrane region" description="Helical" evidence="2">
    <location>
        <begin position="200"/>
        <end position="218"/>
    </location>
</feature>
<gene>
    <name evidence="3" type="ORF">M5X16_04950</name>
    <name evidence="4" type="ORF">PC41400_10035</name>
</gene>
<sequence length="268" mass="30474">MEFRGLMGGFYRISEWIMRLSAINLLWILCSIPFFFFALAGLTSGQTDIMMQSLVLMGILAPFTLFPSTAAMFTVARKWVTGDEDVPLFKTYFRGYKENFLQSMIGGIAFVLFILILFVSYRFYAGLDSALSLLSYMFLAMGILLIGAFFNFFCIMTHLHMKVLQIIKNAILLTIGNPVTSVMTIIGNVAIVMISFRFSFLLVFFAGSVSATFTFWQFNRSFEKIKRKQEAMEEAEREREEEENGQAAELDAAAVREDDSTKKESDKL</sequence>
<dbReference type="AlphaFoldDB" id="A0A410WUD5"/>
<organism evidence="4 5">
    <name type="scientific">Paenibacillus chitinolyticus</name>
    <dbReference type="NCBI Taxonomy" id="79263"/>
    <lineage>
        <taxon>Bacteria</taxon>
        <taxon>Bacillati</taxon>
        <taxon>Bacillota</taxon>
        <taxon>Bacilli</taxon>
        <taxon>Bacillales</taxon>
        <taxon>Paenibacillaceae</taxon>
        <taxon>Paenibacillus</taxon>
    </lineage>
</organism>
<feature type="transmembrane region" description="Helical" evidence="2">
    <location>
        <begin position="136"/>
        <end position="159"/>
    </location>
</feature>
<evidence type="ECO:0000256" key="2">
    <source>
        <dbReference type="SAM" id="Phobius"/>
    </source>
</evidence>
<feature type="transmembrane region" description="Helical" evidence="2">
    <location>
        <begin position="21"/>
        <end position="42"/>
    </location>
</feature>
<dbReference type="Proteomes" id="UP000288943">
    <property type="component" value="Chromosome"/>
</dbReference>
<dbReference type="InterPro" id="IPR006938">
    <property type="entry name" value="DUF624"/>
</dbReference>
<feature type="transmembrane region" description="Helical" evidence="2">
    <location>
        <begin position="54"/>
        <end position="80"/>
    </location>
</feature>
<keyword evidence="2" id="KW-0472">Membrane</keyword>
<accession>A0A410WUD5</accession>
<name>A0A410WUD5_9BACL</name>
<dbReference type="RefSeq" id="WP_042230858.1">
    <property type="nucleotide sequence ID" value="NZ_CP026520.1"/>
</dbReference>
<reference evidence="4 5" key="1">
    <citation type="submission" date="2018-01" db="EMBL/GenBank/DDBJ databases">
        <title>The whole genome sequencing and assembly of Paenibacillus chitinolyticus KCCM 41400 strain.</title>
        <authorList>
            <person name="Kim J.-Y."/>
            <person name="Park M.-K."/>
            <person name="Lee Y.-J."/>
            <person name="Yi H."/>
            <person name="Bahn Y.-S."/>
            <person name="Kim J.F."/>
            <person name="Lee D.-W."/>
        </authorList>
    </citation>
    <scope>NUCLEOTIDE SEQUENCE [LARGE SCALE GENOMIC DNA]</scope>
    <source>
        <strain evidence="4 5">KCCM 41400</strain>
    </source>
</reference>
<dbReference type="EMBL" id="CP026520">
    <property type="protein sequence ID" value="QAV17988.1"/>
    <property type="molecule type" value="Genomic_DNA"/>
</dbReference>
<dbReference type="Proteomes" id="UP001527202">
    <property type="component" value="Unassembled WGS sequence"/>
</dbReference>